<feature type="region of interest" description="Disordered" evidence="1">
    <location>
        <begin position="1164"/>
        <end position="1327"/>
    </location>
</feature>
<feature type="region of interest" description="Disordered" evidence="1">
    <location>
        <begin position="995"/>
        <end position="1051"/>
    </location>
</feature>
<feature type="region of interest" description="Disordered" evidence="1">
    <location>
        <begin position="141"/>
        <end position="178"/>
    </location>
</feature>
<feature type="region of interest" description="Disordered" evidence="1">
    <location>
        <begin position="680"/>
        <end position="716"/>
    </location>
</feature>
<feature type="compositionally biased region" description="Basic and acidic residues" evidence="1">
    <location>
        <begin position="1271"/>
        <end position="1290"/>
    </location>
</feature>
<feature type="region of interest" description="Disordered" evidence="1">
    <location>
        <begin position="76"/>
        <end position="98"/>
    </location>
</feature>
<feature type="region of interest" description="Disordered" evidence="1">
    <location>
        <begin position="307"/>
        <end position="349"/>
    </location>
</feature>
<protein>
    <submittedName>
        <fullName evidence="2">Uncharacterized protein</fullName>
    </submittedName>
</protein>
<dbReference type="PANTHER" id="PTHR34536">
    <property type="entry name" value="DENTIN SIALOPHOSPHOPROTEIN-LIKE PROTEIN"/>
    <property type="match status" value="1"/>
</dbReference>
<feature type="compositionally biased region" description="Basic and acidic residues" evidence="1">
    <location>
        <begin position="634"/>
        <end position="659"/>
    </location>
</feature>
<proteinExistence type="predicted"/>
<organism evidence="2 3">
    <name type="scientific">Nelumbo nucifera</name>
    <name type="common">Sacred lotus</name>
    <dbReference type="NCBI Taxonomy" id="4432"/>
    <lineage>
        <taxon>Eukaryota</taxon>
        <taxon>Viridiplantae</taxon>
        <taxon>Streptophyta</taxon>
        <taxon>Embryophyta</taxon>
        <taxon>Tracheophyta</taxon>
        <taxon>Spermatophyta</taxon>
        <taxon>Magnoliopsida</taxon>
        <taxon>Proteales</taxon>
        <taxon>Nelumbonaceae</taxon>
        <taxon>Nelumbo</taxon>
    </lineage>
</organism>
<accession>A0A822XN89</accession>
<dbReference type="Proteomes" id="UP000607653">
    <property type="component" value="Unassembled WGS sequence"/>
</dbReference>
<feature type="region of interest" description="Disordered" evidence="1">
    <location>
        <begin position="761"/>
        <end position="787"/>
    </location>
</feature>
<feature type="compositionally biased region" description="Basic and acidic residues" evidence="1">
    <location>
        <begin position="682"/>
        <end position="714"/>
    </location>
</feature>
<feature type="region of interest" description="Disordered" evidence="1">
    <location>
        <begin position="429"/>
        <end position="451"/>
    </location>
</feature>
<feature type="compositionally biased region" description="Pro residues" evidence="1">
    <location>
        <begin position="145"/>
        <end position="154"/>
    </location>
</feature>
<sequence>MDYMLVNSQIRFCSCTGGQASSLELKRRTGAASCKFCGGKKLVDGRKSESGSMLSTASLELTSVIDPDLSWKTVSKGNRSASRRARKPIPRSLKGSTELIDKDTRVEDMPISESEKLGVTILGHRFSDKVEHVPIKKRRFLFRSPSPPPRPPSPCTDESEQLVKSENAPGQESSCSSDVGKQVMEFGTTNLDQVVDGEVIVNGKTPEEINEKLGDSEDFSGISILAAAACNNSTRGCSSNAEEDSSMLEESSAWERPSQVVLNSALFLPKESHQDHSINCSEISNKGTASQEITASLQTANSYSKESTCGLKMGDSSTSNSSPVSPGFPSNNIDGAQRKVGSSSRDDRSHWDLNTVMDAWEKPSDDPIVGSEENVVGSVFKDVRDCEKLEHLESCDVQREPGSTKNDIGKMVQPMDVVDGVAGDNIYSLGDSKNMPTGPDETTTEDLKQDGCFKGTCPEEMVMHSEMHNTQQESLVDLGEETKPLPDQESISFISESVAAPADKVLEFSSPNACTVADENTLLQSVGFSHTGSSEGLLSHQVCRMDGCINTSVCPEANTPALIPENVKDTTSRASSAEQTGDELDADVQKRESLYLRTSQLEKHAVFLSDAVTTEKATCEIDDSPTEDCAGAVKSHDSHDDGNASKEMKTDAKQLDDNSCKVDTSLSSYNGEELCSCCPPDGKSKPEVSADTKVQDGDTKKVNSPDNFESEKLTPKLSGQSTLLEDTSDVLTSREYCKSYADDPVNSSGKISLEEDHFDDVDYDSDVSHDDPDHIVGTGNEIEPQAGYDSQYEDGEVRESVLHAWDEDAGEEGETEHVDYGSDRDAYGFDSGADYPVSMSVEAEQSAGCQKNVSTADDSVDCSGEQVKEKIMQEPNSFPGMRGSSKTNILEAGTGKKSAVIVRKHLRGQAEQDDICKFEMDGEVDEDLCAGADKVMADNDRCSRKDIVKESMQSFSSRLKLSGWDQLPEDHEGSANMIMENRDGCSKLISTSSRVNGLDAGESRREFPSRIEGLTSSDRLPRKDRICIQESRSNNPDHSNPRVERDPSPAKLTVRGGSLFHVHGRGRGGDRWVDSSTHWAQDRHRSPSFAHSGPKNAAAAAAAKVESSGFVVAPDGTVVKAGGLGPNVRVRRQSVIASSQGVHRSFIRRGSPSDREDAFGMHMRLGPVGDMSPARNISVGRGRSGRYGPRLVGTGPREKYHRSGPDDSSLRMEPSIVRRERSFSPVQRRESNHLSRSHTKSPSRSRTRSPHVWSSSPRGRNSGGVGSGPGLRERSRSPNFRSDARMERGRSPHRRPGFSTQHEISFITTSRSRGSPPNSSRWIDDRKDTVDHFRDHGYKQRAPISERRSPGRIFTRSHRFDSVGSTGRLKPDEYYRPMHPGRFPEMVGAGRGPRYEETEDDRRKNMDRYGMLHPVRRYDTEGSVKRFHYDAEDGFAGHNLHSKDATEFHGKGSPKHYGRSIDARLGDAPRRSREEKSHFRYDRDWKHGANAKSFRIREFDGDVAPRRRIPS</sequence>
<feature type="region of interest" description="Disordered" evidence="1">
    <location>
        <begin position="1362"/>
        <end position="1407"/>
    </location>
</feature>
<feature type="compositionally biased region" description="Basic and acidic residues" evidence="1">
    <location>
        <begin position="1196"/>
        <end position="1233"/>
    </location>
</feature>
<feature type="compositionally biased region" description="Low complexity" evidence="1">
    <location>
        <begin position="316"/>
        <end position="325"/>
    </location>
</feature>
<name>A0A822XN89_NELNU</name>
<dbReference type="EMBL" id="DUZY01000001">
    <property type="protein sequence ID" value="DAD18988.1"/>
    <property type="molecule type" value="Genomic_DNA"/>
</dbReference>
<feature type="compositionally biased region" description="Polar residues" evidence="1">
    <location>
        <begin position="162"/>
        <end position="178"/>
    </location>
</feature>
<feature type="compositionally biased region" description="Basic and acidic residues" evidence="1">
    <location>
        <begin position="1039"/>
        <end position="1048"/>
    </location>
</feature>
<reference evidence="2 3" key="1">
    <citation type="journal article" date="2020" name="Mol. Biol. Evol.">
        <title>Distinct Expression and Methylation Patterns for Genes with Different Fates following a Single Whole-Genome Duplication in Flowering Plants.</title>
        <authorList>
            <person name="Shi T."/>
            <person name="Rahmani R.S."/>
            <person name="Gugger P.F."/>
            <person name="Wang M."/>
            <person name="Li H."/>
            <person name="Zhang Y."/>
            <person name="Li Z."/>
            <person name="Wang Q."/>
            <person name="Van de Peer Y."/>
            <person name="Marchal K."/>
            <person name="Chen J."/>
        </authorList>
    </citation>
    <scope>NUCLEOTIDE SEQUENCE [LARGE SCALE GENOMIC DNA]</scope>
    <source>
        <tissue evidence="2">Leaf</tissue>
    </source>
</reference>
<feature type="region of interest" description="Disordered" evidence="1">
    <location>
        <begin position="624"/>
        <end position="659"/>
    </location>
</feature>
<feature type="compositionally biased region" description="Low complexity" evidence="1">
    <location>
        <begin position="1250"/>
        <end position="1260"/>
    </location>
</feature>
<evidence type="ECO:0000256" key="1">
    <source>
        <dbReference type="SAM" id="MobiDB-lite"/>
    </source>
</evidence>
<keyword evidence="3" id="KW-1185">Reference proteome</keyword>
<evidence type="ECO:0000313" key="2">
    <source>
        <dbReference type="EMBL" id="DAD18988.1"/>
    </source>
</evidence>
<feature type="compositionally biased region" description="Basic and acidic residues" evidence="1">
    <location>
        <begin position="1393"/>
        <end position="1407"/>
    </location>
</feature>
<gene>
    <name evidence="2" type="ORF">HUJ06_020451</name>
</gene>
<comment type="caution">
    <text evidence="2">The sequence shown here is derived from an EMBL/GenBank/DDBJ whole genome shotgun (WGS) entry which is preliminary data.</text>
</comment>
<evidence type="ECO:0000313" key="3">
    <source>
        <dbReference type="Proteomes" id="UP000607653"/>
    </source>
</evidence>
<feature type="compositionally biased region" description="Low complexity" evidence="1">
    <location>
        <begin position="1310"/>
        <end position="1321"/>
    </location>
</feature>
<feature type="compositionally biased region" description="Polar residues" evidence="1">
    <location>
        <begin position="1298"/>
        <end position="1309"/>
    </location>
</feature>
<feature type="compositionally biased region" description="Basic residues" evidence="1">
    <location>
        <begin position="1235"/>
        <end position="1249"/>
    </location>
</feature>
<dbReference type="PANTHER" id="PTHR34536:SF6">
    <property type="entry name" value="DENTIN SIALOPHOSPHOPROTEIN-LIKE PROTEIN"/>
    <property type="match status" value="1"/>
</dbReference>
<feature type="compositionally biased region" description="Basic and acidic residues" evidence="1">
    <location>
        <begin position="1459"/>
        <end position="1482"/>
    </location>
</feature>
<feature type="region of interest" description="Disordered" evidence="1">
    <location>
        <begin position="566"/>
        <end position="586"/>
    </location>
</feature>
<feature type="region of interest" description="Disordered" evidence="1">
    <location>
        <begin position="1444"/>
        <end position="1482"/>
    </location>
</feature>